<organism evidence="2 3">
    <name type="scientific">Botryosphaeria dothidea</name>
    <dbReference type="NCBI Taxonomy" id="55169"/>
    <lineage>
        <taxon>Eukaryota</taxon>
        <taxon>Fungi</taxon>
        <taxon>Dikarya</taxon>
        <taxon>Ascomycota</taxon>
        <taxon>Pezizomycotina</taxon>
        <taxon>Dothideomycetes</taxon>
        <taxon>Dothideomycetes incertae sedis</taxon>
        <taxon>Botryosphaeriales</taxon>
        <taxon>Botryosphaeriaceae</taxon>
        <taxon>Botryosphaeria</taxon>
    </lineage>
</organism>
<sequence length="794" mass="85980">MALESESLDLVDYVNEQVLAEWSDPDTRETHVLGSLSTVNKQDAGLSLRIGLDRVLEQAFVRLSMDISVRVSGRPRRRQLLLVLPLHVLSQKTPALEYDVMKTPDLGTLAPAIHDAGLSDSGFVIRAQFNLREAGYVLMPKSNAKALRPSTSTAVNHLTGMMSLSQALAFTLYIKPSDYARQGLRMIDELLRDDTLKQYPLQWDAMYGGHGAQLVDWNQCALAGKGKEAEPMEEEELEPPPPYISAPQNEHPRTPSPLAFEFPPSPAFIPPFLLSPTQYSSSPEIQVERSTWHSSPSEVLSTAESLFGSGAYTIPATPDCLPEIRALLDAQAAARQEKEHQQYHHPSPEPPESCRKRRATSSPAASPSSSSSSSSSSAAAITTTSQQPLHRPDPPKRVCTIDTPDALHPQDPSTLATAAPILLSPLPDVPTPAFPSTSLPYAALHDKLFPNPHAKPTTADPPTYTNPPAAVAPTLAPPPPQPAANDADKDAAADLPDTLMLTIATWTSRALALNPRVYRHSQLAPTLLALGRAARESDLAAFRRLRARAGAAFFFDPADEGWRDEGGYVGDMEGVLGWMLEVDGMADVVVWGEMVALGAVARGFVGRGVGVGEREAEEYRWRKAVVFHLSNPSQLHQESHSTPPQQGPRSLNSTFVHPKRTNNHHAMSSPSQFSLLTLLAGATGTIPLGFGINAMLRPEHALSFFAPLVYPTDEAARQLVDYIMIIYGARNVFWGLATYAAAFFGSRRALGAIMVAGSALAGVDGWVCKMAGGGEWDHWGYAPMLALIGVLCMR</sequence>
<feature type="region of interest" description="Disordered" evidence="1">
    <location>
        <begin position="332"/>
        <end position="413"/>
    </location>
</feature>
<evidence type="ECO:0000256" key="1">
    <source>
        <dbReference type="SAM" id="MobiDB-lite"/>
    </source>
</evidence>
<evidence type="ECO:0000313" key="2">
    <source>
        <dbReference type="EMBL" id="KAF4306812.1"/>
    </source>
</evidence>
<dbReference type="OrthoDB" id="3944132at2759"/>
<dbReference type="Pfam" id="PF14087">
    <property type="entry name" value="DUF4267"/>
    <property type="match status" value="1"/>
</dbReference>
<dbReference type="InterPro" id="IPR025363">
    <property type="entry name" value="DUF4267"/>
</dbReference>
<proteinExistence type="predicted"/>
<feature type="region of interest" description="Disordered" evidence="1">
    <location>
        <begin position="225"/>
        <end position="261"/>
    </location>
</feature>
<name>A0A8H4IT75_9PEZI</name>
<dbReference type="EMBL" id="WWBZ02000033">
    <property type="protein sequence ID" value="KAF4306812.1"/>
    <property type="molecule type" value="Genomic_DNA"/>
</dbReference>
<dbReference type="Proteomes" id="UP000572817">
    <property type="component" value="Unassembled WGS sequence"/>
</dbReference>
<protein>
    <submittedName>
        <fullName evidence="2">Uncharacterized protein</fullName>
    </submittedName>
</protein>
<keyword evidence="3" id="KW-1185">Reference proteome</keyword>
<comment type="caution">
    <text evidence="2">The sequence shown here is derived from an EMBL/GenBank/DDBJ whole genome shotgun (WGS) entry which is preliminary data.</text>
</comment>
<evidence type="ECO:0000313" key="3">
    <source>
        <dbReference type="Proteomes" id="UP000572817"/>
    </source>
</evidence>
<feature type="region of interest" description="Disordered" evidence="1">
    <location>
        <begin position="450"/>
        <end position="489"/>
    </location>
</feature>
<reference evidence="2" key="1">
    <citation type="submission" date="2020-04" db="EMBL/GenBank/DDBJ databases">
        <title>Genome Assembly and Annotation of Botryosphaeria dothidea sdau 11-99, a Latent Pathogen of Apple Fruit Ring Rot in China.</title>
        <authorList>
            <person name="Yu C."/>
            <person name="Diao Y."/>
            <person name="Lu Q."/>
            <person name="Zhao J."/>
            <person name="Cui S."/>
            <person name="Peng C."/>
            <person name="He B."/>
            <person name="Liu H."/>
        </authorList>
    </citation>
    <scope>NUCLEOTIDE SEQUENCE [LARGE SCALE GENOMIC DNA]</scope>
    <source>
        <strain evidence="2">Sdau11-99</strain>
    </source>
</reference>
<dbReference type="AlphaFoldDB" id="A0A8H4IT75"/>
<accession>A0A8H4IT75</accession>
<feature type="compositionally biased region" description="Low complexity" evidence="1">
    <location>
        <begin position="360"/>
        <end position="385"/>
    </location>
</feature>
<gene>
    <name evidence="2" type="ORF">GTA08_BOTSDO04925</name>
</gene>